<sequence>MAISESKWTKYRVLRANPTLAGALPDTRLFSRQALFALLDQYRKAVAKPAAGSGGAGVIMVSGLRNGRYRVHRGAGRRMVRGKSNAFRHVRSKVRAPYLVQRGISLARINGRPFDVRVMVQRHMGSPWVVTGMLAKVAGRGYIITNIKRSGGRVLPLRTAIERSTISWISPDAVIESLSSIALLAAETLATYYTHQQVFGLDMGIDTTGKVWIIEANLRPDTSLFLKLADRQMYHTILSYR</sequence>
<evidence type="ECO:0000313" key="2">
    <source>
        <dbReference type="Proteomes" id="UP001256827"/>
    </source>
</evidence>
<dbReference type="RefSeq" id="WP_310764809.1">
    <property type="nucleotide sequence ID" value="NZ_CP134050.1"/>
</dbReference>
<name>A0ABY9SZS7_BREBE</name>
<gene>
    <name evidence="1" type="ORF">RGB73_21805</name>
</gene>
<organism evidence="1 2">
    <name type="scientific">Brevibacillus brevis</name>
    <name type="common">Bacillus brevis</name>
    <dbReference type="NCBI Taxonomy" id="1393"/>
    <lineage>
        <taxon>Bacteria</taxon>
        <taxon>Bacillati</taxon>
        <taxon>Bacillota</taxon>
        <taxon>Bacilli</taxon>
        <taxon>Bacillales</taxon>
        <taxon>Paenibacillaceae</taxon>
        <taxon>Brevibacillus</taxon>
    </lineage>
</organism>
<protein>
    <submittedName>
        <fullName evidence="1">YheC/YheD family protein</fullName>
    </submittedName>
</protein>
<dbReference type="SUPFAM" id="SSF56059">
    <property type="entry name" value="Glutathione synthetase ATP-binding domain-like"/>
    <property type="match status" value="1"/>
</dbReference>
<evidence type="ECO:0000313" key="1">
    <source>
        <dbReference type="EMBL" id="WNC13315.1"/>
    </source>
</evidence>
<dbReference type="Gene3D" id="3.30.470.20">
    <property type="entry name" value="ATP-grasp fold, B domain"/>
    <property type="match status" value="1"/>
</dbReference>
<dbReference type="EMBL" id="CP134050">
    <property type="protein sequence ID" value="WNC13315.1"/>
    <property type="molecule type" value="Genomic_DNA"/>
</dbReference>
<proteinExistence type="predicted"/>
<dbReference type="InterPro" id="IPR026838">
    <property type="entry name" value="YheC/D"/>
</dbReference>
<reference evidence="1 2" key="1">
    <citation type="submission" date="2023-09" db="EMBL/GenBank/DDBJ databases">
        <title>Complete Genome and Methylome dissection of Bacillus brevis NEB573 original source of BbsI restriction endonuclease.</title>
        <authorList>
            <person name="Fomenkov A."/>
            <person name="Roberts R.D."/>
        </authorList>
    </citation>
    <scope>NUCLEOTIDE SEQUENCE [LARGE SCALE GENOMIC DNA]</scope>
    <source>
        <strain evidence="1 2">NEB573</strain>
    </source>
</reference>
<dbReference type="Proteomes" id="UP001256827">
    <property type="component" value="Chromosome"/>
</dbReference>
<accession>A0ABY9SZS7</accession>
<dbReference type="Pfam" id="PF14398">
    <property type="entry name" value="ATPgrasp_YheCD"/>
    <property type="match status" value="1"/>
</dbReference>
<keyword evidence="2" id="KW-1185">Reference proteome</keyword>